<keyword evidence="2" id="KW-1185">Reference proteome</keyword>
<proteinExistence type="predicted"/>
<protein>
    <submittedName>
        <fullName evidence="1">Uncharacterized protein</fullName>
    </submittedName>
</protein>
<organism evidence="1 2">
    <name type="scientific">Clavelina lepadiformis</name>
    <name type="common">Light-bulb sea squirt</name>
    <name type="synonym">Ascidia lepadiformis</name>
    <dbReference type="NCBI Taxonomy" id="159417"/>
    <lineage>
        <taxon>Eukaryota</taxon>
        <taxon>Metazoa</taxon>
        <taxon>Chordata</taxon>
        <taxon>Tunicata</taxon>
        <taxon>Ascidiacea</taxon>
        <taxon>Aplousobranchia</taxon>
        <taxon>Clavelinidae</taxon>
        <taxon>Clavelina</taxon>
    </lineage>
</organism>
<evidence type="ECO:0000313" key="2">
    <source>
        <dbReference type="Proteomes" id="UP001642483"/>
    </source>
</evidence>
<gene>
    <name evidence="1" type="ORF">CVLEPA_LOCUS24646</name>
</gene>
<reference evidence="1 2" key="1">
    <citation type="submission" date="2024-02" db="EMBL/GenBank/DDBJ databases">
        <authorList>
            <person name="Daric V."/>
            <person name="Darras S."/>
        </authorList>
    </citation>
    <scope>NUCLEOTIDE SEQUENCE [LARGE SCALE GENOMIC DNA]</scope>
</reference>
<name>A0ABP0GLL1_CLALP</name>
<dbReference type="EMBL" id="CAWYQH010000125">
    <property type="protein sequence ID" value="CAK8691893.1"/>
    <property type="molecule type" value="Genomic_DNA"/>
</dbReference>
<comment type="caution">
    <text evidence="1">The sequence shown here is derived from an EMBL/GenBank/DDBJ whole genome shotgun (WGS) entry which is preliminary data.</text>
</comment>
<evidence type="ECO:0000313" key="1">
    <source>
        <dbReference type="EMBL" id="CAK8691893.1"/>
    </source>
</evidence>
<accession>A0ABP0GLL1</accession>
<sequence length="100" mass="10953">MGITCTTIRSISSGWERPLPQVFSSRGKMREWHLLSLRVGEILLETNQDQKCWTSFDGSRAILSGPAGGVVGYTMTSFEDQPSIGYHMGGMVPLGYPVSV</sequence>
<dbReference type="Proteomes" id="UP001642483">
    <property type="component" value="Unassembled WGS sequence"/>
</dbReference>